<keyword evidence="8 15" id="KW-0378">Hydrolase</keyword>
<reference evidence="17 18" key="1">
    <citation type="submission" date="2024-01" db="EMBL/GenBank/DDBJ databases">
        <authorList>
            <person name="Allen C."/>
            <person name="Tagirdzhanova G."/>
        </authorList>
    </citation>
    <scope>NUCLEOTIDE SEQUENCE [LARGE SCALE GENOMIC DNA]</scope>
</reference>
<keyword evidence="6 15" id="KW-0645">Protease</keyword>
<accession>A0ABP0CW94</accession>
<evidence type="ECO:0000313" key="18">
    <source>
        <dbReference type="Proteomes" id="UP001642406"/>
    </source>
</evidence>
<dbReference type="PANTHER" id="PTHR11804:SF79">
    <property type="entry name" value="MITOCHONDRIAL INTERMEDIATE PEPTIDASE"/>
    <property type="match status" value="1"/>
</dbReference>
<dbReference type="InterPro" id="IPR024079">
    <property type="entry name" value="MetalloPept_cat_dom_sf"/>
</dbReference>
<evidence type="ECO:0000256" key="11">
    <source>
        <dbReference type="ARBA" id="ARBA00023049"/>
    </source>
</evidence>
<dbReference type="EC" id="3.4.24.59" evidence="4"/>
<evidence type="ECO:0000256" key="8">
    <source>
        <dbReference type="ARBA" id="ARBA00022801"/>
    </source>
</evidence>
<keyword evidence="7 15" id="KW-0479">Metal-binding</keyword>
<dbReference type="Proteomes" id="UP001642406">
    <property type="component" value="Unassembled WGS sequence"/>
</dbReference>
<comment type="similarity">
    <text evidence="3 15">Belongs to the peptidase M3 family.</text>
</comment>
<evidence type="ECO:0000256" key="13">
    <source>
        <dbReference type="ARBA" id="ARBA00025208"/>
    </source>
</evidence>
<dbReference type="InterPro" id="IPR045090">
    <property type="entry name" value="Pept_M3A_M3B"/>
</dbReference>
<dbReference type="CDD" id="cd06457">
    <property type="entry name" value="M3A_MIP"/>
    <property type="match status" value="1"/>
</dbReference>
<keyword evidence="9 15" id="KW-0862">Zinc</keyword>
<evidence type="ECO:0000256" key="3">
    <source>
        <dbReference type="ARBA" id="ARBA00006040"/>
    </source>
</evidence>
<dbReference type="Pfam" id="PF01432">
    <property type="entry name" value="Peptidase_M3"/>
    <property type="match status" value="1"/>
</dbReference>
<evidence type="ECO:0000313" key="17">
    <source>
        <dbReference type="EMBL" id="CAK7235235.1"/>
    </source>
</evidence>
<dbReference type="GO" id="GO:0004222">
    <property type="term" value="F:metalloendopeptidase activity"/>
    <property type="evidence" value="ECO:0007669"/>
    <property type="project" value="UniProtKB-EC"/>
</dbReference>
<evidence type="ECO:0000256" key="12">
    <source>
        <dbReference type="ARBA" id="ARBA00023128"/>
    </source>
</evidence>
<protein>
    <recommendedName>
        <fullName evidence="5">Mitochondrial intermediate peptidase</fullName>
        <ecNumber evidence="4">3.4.24.59</ecNumber>
    </recommendedName>
    <alternativeName>
        <fullName evidence="14">Octapeptidyl aminopeptidase</fullName>
    </alternativeName>
</protein>
<gene>
    <name evidence="17" type="primary">OCT1_2</name>
    <name evidence="17" type="ORF">SBRCBS47491_009224</name>
</gene>
<keyword evidence="18" id="KW-1185">Reference proteome</keyword>
<comment type="function">
    <text evidence="13">Cleaves proteins, imported into the mitochondrion, to their mature size. While most mitochondrial precursor proteins are processed to the mature form in one step by mitochondrial processing peptidase (MPP), the sequential cleavage by MIP of an octapeptide after initial processing by MPP is a required step for a subgroup of nuclear-encoded precursor proteins destined for the matrix or the inner membrane.</text>
</comment>
<organism evidence="17 18">
    <name type="scientific">Sporothrix bragantina</name>
    <dbReference type="NCBI Taxonomy" id="671064"/>
    <lineage>
        <taxon>Eukaryota</taxon>
        <taxon>Fungi</taxon>
        <taxon>Dikarya</taxon>
        <taxon>Ascomycota</taxon>
        <taxon>Pezizomycotina</taxon>
        <taxon>Sordariomycetes</taxon>
        <taxon>Sordariomycetidae</taxon>
        <taxon>Ophiostomatales</taxon>
        <taxon>Ophiostomataceae</taxon>
        <taxon>Sporothrix</taxon>
    </lineage>
</organism>
<dbReference type="PANTHER" id="PTHR11804">
    <property type="entry name" value="PROTEASE M3 THIMET OLIGOPEPTIDASE-RELATED"/>
    <property type="match status" value="1"/>
</dbReference>
<keyword evidence="12" id="KW-0496">Mitochondrion</keyword>
<keyword evidence="11 15" id="KW-0482">Metalloprotease</keyword>
<evidence type="ECO:0000256" key="9">
    <source>
        <dbReference type="ARBA" id="ARBA00022833"/>
    </source>
</evidence>
<dbReference type="Gene3D" id="1.10.1370.10">
    <property type="entry name" value="Neurolysin, domain 3"/>
    <property type="match status" value="1"/>
</dbReference>
<evidence type="ECO:0000256" key="4">
    <source>
        <dbReference type="ARBA" id="ARBA00012441"/>
    </source>
</evidence>
<dbReference type="Gene3D" id="3.40.390.10">
    <property type="entry name" value="Collagenase (Catalytic Domain)"/>
    <property type="match status" value="1"/>
</dbReference>
<evidence type="ECO:0000256" key="7">
    <source>
        <dbReference type="ARBA" id="ARBA00022723"/>
    </source>
</evidence>
<evidence type="ECO:0000256" key="15">
    <source>
        <dbReference type="RuleBase" id="RU003435"/>
    </source>
</evidence>
<sequence length="863" mass="94776">MIKIARTRPGAWVCTQCLVHQQRQPQLQSRRSFFWGARSATTASTAAPEAAQATAHADLASAAASASAASVLRSAPAAHGDSVAHNDATLRSIFDSTSAWKAFSAAGRAAADGRRVGLFRNAYLTEPEGFLRFTYASLNKAQRIVDKVARASTLDEYRGIVRDLDRLSDLLCRVIDLCDFVRTTPPDARTQQAASEAWAMTYQYMNQLNTTTHLNDQLGTAMANPDVVAGWSEEERTVAEMLKLDFTKSAVNLPQASRDRFVDLSQQISEVGSLFVDRMSPAQPWVELPSADCRGLDPVLARRFTVGRGGSSTVRLPAVSAESALALRTIHDEDARKKIYYASRTASKTSVGLLEEMLALRSELARLAGFDSYAHMALRDRMMAKSPESVHQFLKALSRRNAPLVEREVEDLVAAKRRATHSADLAVNPWDKDFYMAALRRAAEGGEAVSDVAPGAQKVVPKKRDGPLSHYFSLGTVMQGLSRLFQRLYGIRFIPRETPAGETWHPDVRRLDVVSDTEGHVAVLYCDLFYRDDKSPNPAHFTVRCSREIAADEIEEAAAAQNQNQDQLQDALTSEPLAPHDAANDGMAISRDRTTGAVKQLPTIALVCDFARSGGATRSLFSGKADEKPALLTYHEVETLFHEMGHAIHSVLARTSLQTVAGTRCATDLAELPSTLMEQFAADPAVLALFARHYETDAPVDYEQVAEGLRRARRFEGLDDENQIVLAMLDQAYHGTTPVGNQSTDIFHTLQRAVMAGNGPVDPRGTCWQGFFGHLFGYGATYYSYLFDRVLAERVWRVVFAGGQNGGALQRENGEHLRDSLLRWGGGREPWRCVSDTLRDGRLAAGDETAMAIVGSWGTSHRK</sequence>
<evidence type="ECO:0000256" key="6">
    <source>
        <dbReference type="ARBA" id="ARBA00022670"/>
    </source>
</evidence>
<dbReference type="EMBL" id="CAWUHC010000138">
    <property type="protein sequence ID" value="CAK7235235.1"/>
    <property type="molecule type" value="Genomic_DNA"/>
</dbReference>
<dbReference type="InterPro" id="IPR033851">
    <property type="entry name" value="M3A_MIP"/>
</dbReference>
<evidence type="ECO:0000259" key="16">
    <source>
        <dbReference type="Pfam" id="PF01432"/>
    </source>
</evidence>
<dbReference type="InterPro" id="IPR024077">
    <property type="entry name" value="Neurolysin/TOP_dom2"/>
</dbReference>
<evidence type="ECO:0000256" key="1">
    <source>
        <dbReference type="ARBA" id="ARBA00000436"/>
    </source>
</evidence>
<evidence type="ECO:0000256" key="10">
    <source>
        <dbReference type="ARBA" id="ARBA00022946"/>
    </source>
</evidence>
<comment type="subcellular location">
    <subcellularLocation>
        <location evidence="2">Mitochondrion matrix</location>
    </subcellularLocation>
</comment>
<comment type="cofactor">
    <cofactor evidence="15">
        <name>Zn(2+)</name>
        <dbReference type="ChEBI" id="CHEBI:29105"/>
    </cofactor>
    <text evidence="15">Binds 1 zinc ion.</text>
</comment>
<dbReference type="SUPFAM" id="SSF55486">
    <property type="entry name" value="Metalloproteases ('zincins'), catalytic domain"/>
    <property type="match status" value="1"/>
</dbReference>
<evidence type="ECO:0000256" key="2">
    <source>
        <dbReference type="ARBA" id="ARBA00004305"/>
    </source>
</evidence>
<evidence type="ECO:0000256" key="14">
    <source>
        <dbReference type="ARBA" id="ARBA00032470"/>
    </source>
</evidence>
<dbReference type="InterPro" id="IPR001567">
    <property type="entry name" value="Pept_M3A_M3B_dom"/>
</dbReference>
<evidence type="ECO:0000256" key="5">
    <source>
        <dbReference type="ARBA" id="ARBA00018046"/>
    </source>
</evidence>
<name>A0ABP0CW94_9PEZI</name>
<proteinExistence type="inferred from homology"/>
<feature type="domain" description="Peptidase M3A/M3B catalytic" evidence="16">
    <location>
        <begin position="329"/>
        <end position="851"/>
    </location>
</feature>
<comment type="catalytic activity">
    <reaction evidence="1">
        <text>Release of an N-terminal octapeptide as second stage of processing of some proteins imported into the mitochondrion.</text>
        <dbReference type="EC" id="3.4.24.59"/>
    </reaction>
</comment>
<comment type="caution">
    <text evidence="17">The sequence shown here is derived from an EMBL/GenBank/DDBJ whole genome shotgun (WGS) entry which is preliminary data.</text>
</comment>
<keyword evidence="10" id="KW-0809">Transit peptide</keyword>